<reference evidence="5 6" key="1">
    <citation type="journal article" date="2016" name="DNA Res.">
        <title>The draft genome of MD-2 pineapple using hybrid error correction of long reads.</title>
        <authorList>
            <person name="Redwan R.M."/>
            <person name="Saidin A."/>
            <person name="Kumar S.V."/>
        </authorList>
    </citation>
    <scope>NUCLEOTIDE SEQUENCE [LARGE SCALE GENOMIC DNA]</scope>
    <source>
        <strain evidence="6">cv. MD2</strain>
        <tissue evidence="5">Leaf</tissue>
    </source>
</reference>
<evidence type="ECO:0000256" key="2">
    <source>
        <dbReference type="ARBA" id="ARBA00022801"/>
    </source>
</evidence>
<sequence length="134" mass="14366">MHEATYTVAPYPEGMEQERLLPQRPRRGIRGLFPVGTDFSVGEAYAAGDHSVSLAGCYAGIFSVSEAYAAGDHLVSLASCYAGICLVRQLVCLVIDEAHRALGNYSYCVAVRELMAIPVQLRILALTATPGCKS</sequence>
<comment type="caution">
    <text evidence="5">The sequence shown here is derived from an EMBL/GenBank/DDBJ whole genome shotgun (WGS) entry which is preliminary data.</text>
</comment>
<accession>A0A199ULF0</accession>
<protein>
    <submittedName>
        <fullName evidence="5">Fanconi anemia group M protein</fullName>
    </submittedName>
</protein>
<dbReference type="EMBL" id="LSRQ01006888">
    <property type="protein sequence ID" value="OAY65531.1"/>
    <property type="molecule type" value="Genomic_DNA"/>
</dbReference>
<dbReference type="Proteomes" id="UP000092600">
    <property type="component" value="Unassembled WGS sequence"/>
</dbReference>
<evidence type="ECO:0000313" key="6">
    <source>
        <dbReference type="Proteomes" id="UP000092600"/>
    </source>
</evidence>
<dbReference type="SUPFAM" id="SSF52540">
    <property type="entry name" value="P-loop containing nucleoside triphosphate hydrolases"/>
    <property type="match status" value="1"/>
</dbReference>
<gene>
    <name evidence="5" type="ORF">ACMD2_03041</name>
</gene>
<dbReference type="GO" id="GO:0009378">
    <property type="term" value="F:four-way junction helicase activity"/>
    <property type="evidence" value="ECO:0007669"/>
    <property type="project" value="TreeGrafter"/>
</dbReference>
<dbReference type="PANTHER" id="PTHR14025">
    <property type="entry name" value="FANCONI ANEMIA GROUP M FANCM FAMILY MEMBER"/>
    <property type="match status" value="1"/>
</dbReference>
<dbReference type="STRING" id="4615.A0A199ULF0"/>
<dbReference type="Gene3D" id="3.40.50.300">
    <property type="entry name" value="P-loop containing nucleotide triphosphate hydrolases"/>
    <property type="match status" value="1"/>
</dbReference>
<evidence type="ECO:0000313" key="5">
    <source>
        <dbReference type="EMBL" id="OAY65531.1"/>
    </source>
</evidence>
<keyword evidence="1" id="KW-0547">Nucleotide-binding</keyword>
<evidence type="ECO:0000256" key="1">
    <source>
        <dbReference type="ARBA" id="ARBA00022741"/>
    </source>
</evidence>
<keyword evidence="3" id="KW-0347">Helicase</keyword>
<organism evidence="5 6">
    <name type="scientific">Ananas comosus</name>
    <name type="common">Pineapple</name>
    <name type="synonym">Ananas ananas</name>
    <dbReference type="NCBI Taxonomy" id="4615"/>
    <lineage>
        <taxon>Eukaryota</taxon>
        <taxon>Viridiplantae</taxon>
        <taxon>Streptophyta</taxon>
        <taxon>Embryophyta</taxon>
        <taxon>Tracheophyta</taxon>
        <taxon>Spermatophyta</taxon>
        <taxon>Magnoliopsida</taxon>
        <taxon>Liliopsida</taxon>
        <taxon>Poales</taxon>
        <taxon>Bromeliaceae</taxon>
        <taxon>Bromelioideae</taxon>
        <taxon>Ananas</taxon>
    </lineage>
</organism>
<evidence type="ECO:0000256" key="4">
    <source>
        <dbReference type="ARBA" id="ARBA00022840"/>
    </source>
</evidence>
<dbReference type="GO" id="GO:0036297">
    <property type="term" value="P:interstrand cross-link repair"/>
    <property type="evidence" value="ECO:0007669"/>
    <property type="project" value="TreeGrafter"/>
</dbReference>
<dbReference type="AlphaFoldDB" id="A0A199ULF0"/>
<proteinExistence type="predicted"/>
<evidence type="ECO:0000256" key="3">
    <source>
        <dbReference type="ARBA" id="ARBA00022806"/>
    </source>
</evidence>
<dbReference type="GO" id="GO:0045003">
    <property type="term" value="P:double-strand break repair via synthesis-dependent strand annealing"/>
    <property type="evidence" value="ECO:0007669"/>
    <property type="project" value="TreeGrafter"/>
</dbReference>
<keyword evidence="4" id="KW-0067">ATP-binding</keyword>
<dbReference type="GO" id="GO:0016787">
    <property type="term" value="F:hydrolase activity"/>
    <property type="evidence" value="ECO:0007669"/>
    <property type="project" value="UniProtKB-KW"/>
</dbReference>
<name>A0A199ULF0_ANACO</name>
<keyword evidence="2" id="KW-0378">Hydrolase</keyword>
<dbReference type="GO" id="GO:0043138">
    <property type="term" value="F:3'-5' DNA helicase activity"/>
    <property type="evidence" value="ECO:0007669"/>
    <property type="project" value="TreeGrafter"/>
</dbReference>
<dbReference type="InterPro" id="IPR027417">
    <property type="entry name" value="P-loop_NTPase"/>
</dbReference>
<dbReference type="PANTHER" id="PTHR14025:SF20">
    <property type="entry name" value="FANCONI ANEMIA GROUP M PROTEIN"/>
    <property type="match status" value="1"/>
</dbReference>
<dbReference type="GO" id="GO:0005524">
    <property type="term" value="F:ATP binding"/>
    <property type="evidence" value="ECO:0007669"/>
    <property type="project" value="UniProtKB-KW"/>
</dbReference>
<dbReference type="GO" id="GO:0000400">
    <property type="term" value="F:four-way junction DNA binding"/>
    <property type="evidence" value="ECO:0007669"/>
    <property type="project" value="TreeGrafter"/>
</dbReference>